<dbReference type="InterPro" id="IPR037883">
    <property type="entry name" value="Knr4/Smi1-like_sf"/>
</dbReference>
<keyword evidence="2" id="KW-1185">Reference proteome</keyword>
<dbReference type="Gene3D" id="3.40.1580.10">
    <property type="entry name" value="SMI1/KNR4-like"/>
    <property type="match status" value="1"/>
</dbReference>
<dbReference type="Pfam" id="PF14567">
    <property type="entry name" value="SUKH_5"/>
    <property type="match status" value="1"/>
</dbReference>
<dbReference type="SUPFAM" id="SSF160631">
    <property type="entry name" value="SMI1/KNR4-like"/>
    <property type="match status" value="1"/>
</dbReference>
<reference evidence="1 2" key="1">
    <citation type="submission" date="2023-10" db="EMBL/GenBank/DDBJ databases">
        <title>Complete genome sequence of a Sphingomonadaceae bacterium.</title>
        <authorList>
            <person name="Yan C."/>
        </authorList>
    </citation>
    <scope>NUCLEOTIDE SEQUENCE [LARGE SCALE GENOMIC DNA]</scope>
    <source>
        <strain evidence="1 2">SCSIO 66989</strain>
    </source>
</reference>
<name>A0AA97I109_9SPHN</name>
<evidence type="ECO:0000313" key="1">
    <source>
        <dbReference type="EMBL" id="WOE74883.1"/>
    </source>
</evidence>
<proteinExistence type="predicted"/>
<gene>
    <name evidence="1" type="ORF">RB602_13745</name>
</gene>
<dbReference type="EMBL" id="CP136594">
    <property type="protein sequence ID" value="WOE74883.1"/>
    <property type="molecule type" value="Genomic_DNA"/>
</dbReference>
<organism evidence="1 2">
    <name type="scientific">Alterisphingorhabdus coralli</name>
    <dbReference type="NCBI Taxonomy" id="3071408"/>
    <lineage>
        <taxon>Bacteria</taxon>
        <taxon>Pseudomonadati</taxon>
        <taxon>Pseudomonadota</taxon>
        <taxon>Alphaproteobacteria</taxon>
        <taxon>Sphingomonadales</taxon>
        <taxon>Sphingomonadaceae</taxon>
        <taxon>Alterisphingorhabdus (ex Yan et al. 2024)</taxon>
    </lineage>
</organism>
<evidence type="ECO:0000313" key="2">
    <source>
        <dbReference type="Proteomes" id="UP001302429"/>
    </source>
</evidence>
<dbReference type="AlphaFoldDB" id="A0AA97I109"/>
<dbReference type="KEGG" id="acoa:RB602_13745"/>
<dbReference type="Proteomes" id="UP001302429">
    <property type="component" value="Chromosome"/>
</dbReference>
<protein>
    <submittedName>
        <fullName evidence="1">SMI1/KNR4 family protein</fullName>
    </submittedName>
</protein>
<sequence>MTDRNLILEAINEIDNSVFDRPFLNAKFSVSEDDIKEVERSISISFPLSYRMFLNFFGSGEFRGMEIRGLVPNKLFQDTSSSALTLNRNLQRDFDFPDDLFAFENHDGDAVSCLMLSWIEDGECPVILWDHSESYERQLARPHILAESFGAYFLHKVRELIAELD</sequence>
<accession>A0AA97I109</accession>
<dbReference type="RefSeq" id="WP_317081295.1">
    <property type="nucleotide sequence ID" value="NZ_CP136594.1"/>
</dbReference>